<keyword evidence="4" id="KW-1185">Reference proteome</keyword>
<proteinExistence type="predicted"/>
<keyword evidence="2" id="KW-0732">Signal</keyword>
<feature type="signal peptide" evidence="2">
    <location>
        <begin position="1"/>
        <end position="32"/>
    </location>
</feature>
<feature type="compositionally biased region" description="Low complexity" evidence="1">
    <location>
        <begin position="98"/>
        <end position="121"/>
    </location>
</feature>
<gene>
    <name evidence="3" type="ORF">GCM10010448_69540</name>
</gene>
<accession>A0ABP6M922</accession>
<reference evidence="4" key="1">
    <citation type="journal article" date="2019" name="Int. J. Syst. Evol. Microbiol.">
        <title>The Global Catalogue of Microorganisms (GCM) 10K type strain sequencing project: providing services to taxonomists for standard genome sequencing and annotation.</title>
        <authorList>
            <consortium name="The Broad Institute Genomics Platform"/>
            <consortium name="The Broad Institute Genome Sequencing Center for Infectious Disease"/>
            <person name="Wu L."/>
            <person name="Ma J."/>
        </authorList>
    </citation>
    <scope>NUCLEOTIDE SEQUENCE [LARGE SCALE GENOMIC DNA]</scope>
    <source>
        <strain evidence="4">JCM 9091</strain>
    </source>
</reference>
<feature type="chain" id="PRO_5046060296" evidence="2">
    <location>
        <begin position="33"/>
        <end position="176"/>
    </location>
</feature>
<dbReference type="PROSITE" id="PS51318">
    <property type="entry name" value="TAT"/>
    <property type="match status" value="1"/>
</dbReference>
<sequence>MPFPPHPRIRLRRRSLFASAAGAALVAGCSGASDPAGPGRRFSAADRARARAARDSEELAERYAAVIAAHPALAARLRPLRAQVVRHAQAFGGHAGTSASPSASASAPASAPASPAAPAVPADPKAALAGLAQAERALADRRTDALLGVPGELARLMASVAAAGAAHVYLLTEGGH</sequence>
<feature type="region of interest" description="Disordered" evidence="1">
    <location>
        <begin position="93"/>
        <end position="121"/>
    </location>
</feature>
<evidence type="ECO:0000313" key="4">
    <source>
        <dbReference type="Proteomes" id="UP001501532"/>
    </source>
</evidence>
<dbReference type="EMBL" id="BAAAUF010000096">
    <property type="protein sequence ID" value="GAA3077445.1"/>
    <property type="molecule type" value="Genomic_DNA"/>
</dbReference>
<protein>
    <submittedName>
        <fullName evidence="3">Lipoprotein</fullName>
    </submittedName>
</protein>
<evidence type="ECO:0000256" key="1">
    <source>
        <dbReference type="SAM" id="MobiDB-lite"/>
    </source>
</evidence>
<dbReference type="Proteomes" id="UP001501532">
    <property type="component" value="Unassembled WGS sequence"/>
</dbReference>
<dbReference type="RefSeq" id="WP_234518588.1">
    <property type="nucleotide sequence ID" value="NZ_BAAAUF010000096.1"/>
</dbReference>
<organism evidence="3 4">
    <name type="scientific">Streptomyces glomeratus</name>
    <dbReference type="NCBI Taxonomy" id="284452"/>
    <lineage>
        <taxon>Bacteria</taxon>
        <taxon>Bacillati</taxon>
        <taxon>Actinomycetota</taxon>
        <taxon>Actinomycetes</taxon>
        <taxon>Kitasatosporales</taxon>
        <taxon>Streptomycetaceae</taxon>
        <taxon>Streptomyces</taxon>
    </lineage>
</organism>
<comment type="caution">
    <text evidence="3">The sequence shown here is derived from an EMBL/GenBank/DDBJ whole genome shotgun (WGS) entry which is preliminary data.</text>
</comment>
<keyword evidence="3" id="KW-0449">Lipoprotein</keyword>
<evidence type="ECO:0000313" key="3">
    <source>
        <dbReference type="EMBL" id="GAA3077445.1"/>
    </source>
</evidence>
<evidence type="ECO:0000256" key="2">
    <source>
        <dbReference type="SAM" id="SignalP"/>
    </source>
</evidence>
<name>A0ABP6M922_9ACTN</name>
<dbReference type="InterPro" id="IPR006311">
    <property type="entry name" value="TAT_signal"/>
</dbReference>